<gene>
    <name evidence="9" type="ORF">PROFUN_05027</name>
</gene>
<dbReference type="SMART" id="SM00033">
    <property type="entry name" value="CH"/>
    <property type="match status" value="1"/>
</dbReference>
<dbReference type="InterPro" id="IPR011993">
    <property type="entry name" value="PH-like_dom_sf"/>
</dbReference>
<reference evidence="9 10" key="1">
    <citation type="journal article" date="2018" name="Genome Biol. Evol.">
        <title>Multiple Roots of Fruiting Body Formation in Amoebozoa.</title>
        <authorList>
            <person name="Hillmann F."/>
            <person name="Forbes G."/>
            <person name="Novohradska S."/>
            <person name="Ferling I."/>
            <person name="Riege K."/>
            <person name="Groth M."/>
            <person name="Westermann M."/>
            <person name="Marz M."/>
            <person name="Spaller T."/>
            <person name="Winckler T."/>
            <person name="Schaap P."/>
            <person name="Glockner G."/>
        </authorList>
    </citation>
    <scope>NUCLEOTIDE SEQUENCE [LARGE SCALE GENOMIC DNA]</scope>
    <source>
        <strain evidence="9 10">Jena</strain>
    </source>
</reference>
<feature type="domain" description="SH3" evidence="6">
    <location>
        <begin position="1190"/>
        <end position="1251"/>
    </location>
</feature>
<feature type="compositionally biased region" description="Polar residues" evidence="5">
    <location>
        <begin position="987"/>
        <end position="1000"/>
    </location>
</feature>
<organism evidence="9 10">
    <name type="scientific">Planoprotostelium fungivorum</name>
    <dbReference type="NCBI Taxonomy" id="1890364"/>
    <lineage>
        <taxon>Eukaryota</taxon>
        <taxon>Amoebozoa</taxon>
        <taxon>Evosea</taxon>
        <taxon>Variosea</taxon>
        <taxon>Cavosteliida</taxon>
        <taxon>Cavosteliaceae</taxon>
        <taxon>Planoprotostelium</taxon>
    </lineage>
</organism>
<feature type="region of interest" description="Disordered" evidence="5">
    <location>
        <begin position="987"/>
        <end position="1101"/>
    </location>
</feature>
<feature type="domain" description="Calponin-homology (CH)" evidence="8">
    <location>
        <begin position="245"/>
        <end position="351"/>
    </location>
</feature>
<dbReference type="InterPro" id="IPR050606">
    <property type="entry name" value="Calponin-like"/>
</dbReference>
<dbReference type="Pfam" id="PF00169">
    <property type="entry name" value="PH"/>
    <property type="match status" value="1"/>
</dbReference>
<evidence type="ECO:0000256" key="2">
    <source>
        <dbReference type="ARBA" id="ARBA00022658"/>
    </source>
</evidence>
<comment type="caution">
    <text evidence="9">The sequence shown here is derived from an EMBL/GenBank/DDBJ whole genome shotgun (WGS) entry which is preliminary data.</text>
</comment>
<dbReference type="Gene3D" id="1.10.418.10">
    <property type="entry name" value="Calponin-like domain"/>
    <property type="match status" value="1"/>
</dbReference>
<protein>
    <submittedName>
        <fullName evidence="9">Uncharacterized protein</fullName>
    </submittedName>
</protein>
<dbReference type="InterPro" id="IPR001849">
    <property type="entry name" value="PH_domain"/>
</dbReference>
<evidence type="ECO:0000256" key="5">
    <source>
        <dbReference type="SAM" id="MobiDB-lite"/>
    </source>
</evidence>
<name>A0A2P6NSA7_9EUKA</name>
<feature type="region of interest" description="Disordered" evidence="5">
    <location>
        <begin position="1146"/>
        <end position="1170"/>
    </location>
</feature>
<keyword evidence="1 3" id="KW-0728">SH3 domain</keyword>
<dbReference type="GO" id="GO:0015629">
    <property type="term" value="C:actin cytoskeleton"/>
    <property type="evidence" value="ECO:0007669"/>
    <property type="project" value="TreeGrafter"/>
</dbReference>
<dbReference type="GO" id="GO:0007015">
    <property type="term" value="P:actin filament organization"/>
    <property type="evidence" value="ECO:0007669"/>
    <property type="project" value="TreeGrafter"/>
</dbReference>
<evidence type="ECO:0000313" key="9">
    <source>
        <dbReference type="EMBL" id="PRP86810.1"/>
    </source>
</evidence>
<dbReference type="Pfam" id="PF07653">
    <property type="entry name" value="SH3_2"/>
    <property type="match status" value="1"/>
</dbReference>
<keyword evidence="2" id="KW-0344">Guanine-nucleotide releasing factor</keyword>
<dbReference type="SMART" id="SM00326">
    <property type="entry name" value="SH3"/>
    <property type="match status" value="1"/>
</dbReference>
<dbReference type="Gene3D" id="2.30.29.30">
    <property type="entry name" value="Pleckstrin-homology domain (PH domain)/Phosphotyrosine-binding domain (PTB)"/>
    <property type="match status" value="1"/>
</dbReference>
<feature type="domain" description="PH" evidence="7">
    <location>
        <begin position="889"/>
        <end position="981"/>
    </location>
</feature>
<dbReference type="SUPFAM" id="SSF50729">
    <property type="entry name" value="PH domain-like"/>
    <property type="match status" value="1"/>
</dbReference>
<dbReference type="CDD" id="cd00174">
    <property type="entry name" value="SH3"/>
    <property type="match status" value="1"/>
</dbReference>
<dbReference type="PANTHER" id="PTHR47385:SF14">
    <property type="entry name" value="TRANSGELIN"/>
    <property type="match status" value="1"/>
</dbReference>
<feature type="compositionally biased region" description="Polar residues" evidence="5">
    <location>
        <begin position="162"/>
        <end position="174"/>
    </location>
</feature>
<dbReference type="InParanoid" id="A0A2P6NSA7"/>
<dbReference type="STRING" id="1890364.A0A2P6NSA7"/>
<dbReference type="AlphaFoldDB" id="A0A2P6NSA7"/>
<feature type="compositionally biased region" description="Basic and acidic residues" evidence="5">
    <location>
        <begin position="113"/>
        <end position="132"/>
    </location>
</feature>
<dbReference type="InterPro" id="IPR003096">
    <property type="entry name" value="SM22_calponin"/>
</dbReference>
<dbReference type="GO" id="GO:0051015">
    <property type="term" value="F:actin filament binding"/>
    <property type="evidence" value="ECO:0007669"/>
    <property type="project" value="TreeGrafter"/>
</dbReference>
<feature type="compositionally biased region" description="Polar residues" evidence="5">
    <location>
        <begin position="1062"/>
        <end position="1095"/>
    </location>
</feature>
<feature type="compositionally biased region" description="Low complexity" evidence="5">
    <location>
        <begin position="1021"/>
        <end position="1061"/>
    </location>
</feature>
<sequence length="1254" mass="138916">MSRKAQEKDLSDKEVTDIYIPAKTTRSERIQHRQNLIAAQAIAAATADLPKRRVLTGQVRKWERRWVQVSTTMKALRWVPKTKQTETNPEVEKEGIIKTEPINITPSFPKTSRPRDESTSAEPESKRAKLEETTTPTTGTNETEETKTETPITPADVDDGASQGQLSNSDSVDNVSAMMDDSTGADGTDSQGFVVLPQSYENYDPTSAMEVANSTAGAAVYRADGTRLYGMDAELELKMQSKRDPEFEKSLLQWVEQVAGDKAIDINDFGESLKSGVLLCKLVNSIEPNSVKKIDTRNIALVHVENINAYLKACWNIGLPNSELFITSDLFGKKGIPQVVQNVNGMAKLAMSKPNYKGPSFGATPKINKVDIKPAKKWESVSTTAKTVYVEDLEAAAAASGPSNAADAAKIVELQRELESIRSDLKREQLDRQSIAQRESAMVNESKQMKEKINVAEKKNGQLVKEVETSKGEANRLKQEVEQYKNTVEQYKVSLEKQKRETMSIQTSPVPSIPTIDPILHRQIQDRVVELEAQVAAEKKKKKEYKSQMTKAKKELEAEREAKRDLRQHKQATITHATLRRAKLDQPEPEPAVQDEIDNLSHLNSVLRRIFVGKEAVVVSDYGHLNELLKDELSRRYYAKQLTKQLKTTAHYELPMSSFECIVFLTTTCLRELQAESHPDFISCRHIMRASNKIMAKESEQSVLFLRDYTRDFDIYSSSQFWHDCFIEELNRKYRRFFPMESNHNVDVDFVATLCSSFILQMGEWKAKDNMIDTFITDILYNNHVGLSNPKELQSRMENFWVESKFRARASVRASTVIRTHSSSSPPTPVKMPSQGSGIAASPELSRKSKLLSVTGDLRDSKARKYTVTKEVRGERKENSQRFQIPPGTVIRSGNLNVKATLWKQKLVTLKQNYIVVTKDAKASKAEVILPLYYGRVANSDKKSHGFVVGDPTITNKDLFLAATSDRDRDEWVAAIRLAIEMSQTVTEAEGANTSFTQIPGSPRIGSVSLSATDSQNSTVTPSATTTSQPPATTTSQPPATTTSQPPATTTSQPLVTTTSQHPAATTSQPPVTTNNQPPATTSQPSISVRPQSTSAPPAAAAAVIRPVKEQNPSRNVTPNSTARLTVKLSDPVVVEPPKPMAPAFAHAPTTTSQPTVQAVPSTSGSSSPRATVKLAQPLAAKPNPASISWVKLKGKALEDHTSSDRQDLNFSSNDVILVTKQDNGGWWFGSNDRTGSKGWFPGFKVKLENPYLR</sequence>
<dbReference type="PROSITE" id="PS50003">
    <property type="entry name" value="PH_DOMAIN"/>
    <property type="match status" value="1"/>
</dbReference>
<feature type="compositionally biased region" description="Polar residues" evidence="5">
    <location>
        <begin position="1149"/>
        <end position="1170"/>
    </location>
</feature>
<evidence type="ECO:0000256" key="3">
    <source>
        <dbReference type="PROSITE-ProRule" id="PRU00192"/>
    </source>
</evidence>
<dbReference type="EMBL" id="MDYQ01000026">
    <property type="protein sequence ID" value="PRP86810.1"/>
    <property type="molecule type" value="Genomic_DNA"/>
</dbReference>
<dbReference type="PRINTS" id="PR00888">
    <property type="entry name" value="SM22CALPONIN"/>
</dbReference>
<evidence type="ECO:0000256" key="4">
    <source>
        <dbReference type="SAM" id="Coils"/>
    </source>
</evidence>
<dbReference type="GO" id="GO:0005085">
    <property type="term" value="F:guanyl-nucleotide exchange factor activity"/>
    <property type="evidence" value="ECO:0007669"/>
    <property type="project" value="UniProtKB-KW"/>
</dbReference>
<dbReference type="SUPFAM" id="SSF50044">
    <property type="entry name" value="SH3-domain"/>
    <property type="match status" value="1"/>
</dbReference>
<dbReference type="SUPFAM" id="SSF47576">
    <property type="entry name" value="Calponin-homology domain, CH-domain"/>
    <property type="match status" value="1"/>
</dbReference>
<dbReference type="InterPro" id="IPR036872">
    <property type="entry name" value="CH_dom_sf"/>
</dbReference>
<dbReference type="Proteomes" id="UP000241769">
    <property type="component" value="Unassembled WGS sequence"/>
</dbReference>
<feature type="compositionally biased region" description="Polar residues" evidence="5">
    <location>
        <begin position="1008"/>
        <end position="1020"/>
    </location>
</feature>
<dbReference type="OrthoDB" id="21595at2759"/>
<feature type="region of interest" description="Disordered" evidence="5">
    <location>
        <begin position="99"/>
        <end position="191"/>
    </location>
</feature>
<evidence type="ECO:0000259" key="8">
    <source>
        <dbReference type="PROSITE" id="PS50021"/>
    </source>
</evidence>
<feature type="region of interest" description="Disordered" evidence="5">
    <location>
        <begin position="817"/>
        <end position="841"/>
    </location>
</feature>
<feature type="coiled-coil region" evidence="4">
    <location>
        <begin position="411"/>
        <end position="573"/>
    </location>
</feature>
<dbReference type="InterPro" id="IPR036028">
    <property type="entry name" value="SH3-like_dom_sf"/>
</dbReference>
<evidence type="ECO:0000256" key="1">
    <source>
        <dbReference type="ARBA" id="ARBA00022443"/>
    </source>
</evidence>
<dbReference type="Gene3D" id="2.30.30.40">
    <property type="entry name" value="SH3 Domains"/>
    <property type="match status" value="1"/>
</dbReference>
<keyword evidence="4" id="KW-0175">Coiled coil</keyword>
<evidence type="ECO:0000259" key="7">
    <source>
        <dbReference type="PROSITE" id="PS50003"/>
    </source>
</evidence>
<accession>A0A2P6NSA7</accession>
<keyword evidence="10" id="KW-1185">Reference proteome</keyword>
<dbReference type="Pfam" id="PF00307">
    <property type="entry name" value="CH"/>
    <property type="match status" value="1"/>
</dbReference>
<evidence type="ECO:0000313" key="10">
    <source>
        <dbReference type="Proteomes" id="UP000241769"/>
    </source>
</evidence>
<dbReference type="InterPro" id="IPR001452">
    <property type="entry name" value="SH3_domain"/>
</dbReference>
<proteinExistence type="predicted"/>
<evidence type="ECO:0000259" key="6">
    <source>
        <dbReference type="PROSITE" id="PS50002"/>
    </source>
</evidence>
<dbReference type="FunCoup" id="A0A2P6NSA7">
    <property type="interactions" value="55"/>
</dbReference>
<dbReference type="PANTHER" id="PTHR47385">
    <property type="entry name" value="CALPONIN"/>
    <property type="match status" value="1"/>
</dbReference>
<dbReference type="PROSITE" id="PS50021">
    <property type="entry name" value="CH"/>
    <property type="match status" value="1"/>
</dbReference>
<dbReference type="PROSITE" id="PS50002">
    <property type="entry name" value="SH3"/>
    <property type="match status" value="1"/>
</dbReference>
<dbReference type="InterPro" id="IPR001715">
    <property type="entry name" value="CH_dom"/>
</dbReference>
<dbReference type="SMART" id="SM00233">
    <property type="entry name" value="PH"/>
    <property type="match status" value="1"/>
</dbReference>